<dbReference type="EMBL" id="CP078093">
    <property type="protein sequence ID" value="QXM06757.1"/>
    <property type="molecule type" value="Genomic_DNA"/>
</dbReference>
<feature type="domain" description="IPT/TIG" evidence="1">
    <location>
        <begin position="629"/>
        <end position="689"/>
    </location>
</feature>
<organism evidence="2 3">
    <name type="scientific">Crassaminicella indica</name>
    <dbReference type="NCBI Taxonomy" id="2855394"/>
    <lineage>
        <taxon>Bacteria</taxon>
        <taxon>Bacillati</taxon>
        <taxon>Bacillota</taxon>
        <taxon>Clostridia</taxon>
        <taxon>Eubacteriales</taxon>
        <taxon>Clostridiaceae</taxon>
        <taxon>Crassaminicella</taxon>
    </lineage>
</organism>
<keyword evidence="3" id="KW-1185">Reference proteome</keyword>
<evidence type="ECO:0000313" key="2">
    <source>
        <dbReference type="EMBL" id="QXM06757.1"/>
    </source>
</evidence>
<dbReference type="InterPro" id="IPR002909">
    <property type="entry name" value="IPT_dom"/>
</dbReference>
<reference evidence="2" key="1">
    <citation type="submission" date="2021-07" db="EMBL/GenBank/DDBJ databases">
        <title>Complete genome sequence of Crassaminicella sp. 143-21, isolated from a deep-sea hydrothermal vent.</title>
        <authorList>
            <person name="Li X."/>
        </authorList>
    </citation>
    <scope>NUCLEOTIDE SEQUENCE</scope>
    <source>
        <strain evidence="2">143-21</strain>
    </source>
</reference>
<evidence type="ECO:0000259" key="1">
    <source>
        <dbReference type="Pfam" id="PF01833"/>
    </source>
</evidence>
<protein>
    <submittedName>
        <fullName evidence="2">IPT/TIG domain-containing protein</fullName>
    </submittedName>
</protein>
<evidence type="ECO:0000313" key="3">
    <source>
        <dbReference type="Proteomes" id="UP000886818"/>
    </source>
</evidence>
<gene>
    <name evidence="2" type="ORF">KVH43_03280</name>
</gene>
<dbReference type="RefSeq" id="WP_218283452.1">
    <property type="nucleotide sequence ID" value="NZ_CP078093.1"/>
</dbReference>
<dbReference type="Proteomes" id="UP000886818">
    <property type="component" value="Chromosome"/>
</dbReference>
<name>A0ABX8REN3_9CLOT</name>
<proteinExistence type="predicted"/>
<dbReference type="Pfam" id="PF01833">
    <property type="entry name" value="TIG"/>
    <property type="match status" value="1"/>
</dbReference>
<accession>A0ABX8REN3</accession>
<sequence>MRGGSASIDAKIMKKYRICCLALTIMLIFVGIPIEYVHAESTGPQPISYTSSLNGTDDIRDLNKTKLDKNGSIYIKFSSNICFNDTSGIGTLTSKIHIFKAPKEFTYDVSSNQFTNSQWIEVTIGEAKIDSGYKDTLQIKLSEELSLRNQYKLKIDKGAVADEQGKVLANDIITTFWTKSLSGSQGIIIEKSDIKNVKAPKYGMDNPMILHVNGEVIPKAIEEQYDSNKDKFYEGSIKNISFSEIHDATPKVDIEKIRLDYYQEDNIKKTKVLLYPVYRNTSSGDILKNQLDSGKGYILRIPEGVFETRSGEPLEAFTQYFYVDTDPQSPRIDYLENNHFKVTDLYSNEGVFSIKGENFHDNIQQVKLKPFSGKASKEFAVSSNNFELKDATQIDVHIREELRTELAKESNTGAYAVEIAFDETSLTVTDKVYETVVSSVYATYNGTDKNDKIFLYIKSKGKPIAETEHPKSEDGKPWYDEKSLKHDVVDDVTKDKYFVKVIFDDLDGELDLTTDISDIKNCIIRPAGGVGNLVDNGFIEDILNMSDEQQKAYIGKYIFVKSNQQATLYIPIKPLRAQTNYQVIIPSGIVHYKDTLEENESFEWTFTTTAMPLIKGISVGTIPEDYDEDEPLYIHGDFFSTDSDKIKVYFDDIKAANVTVVSQSELKVYLPYGSDRLEPGTYDIIVENDINHKRTVYGSLGVVKAGDKEDIPNEEYRIKGDGREGEVRSNLKVSEDTLLISPSDINERELEFDLDELMGDDVLVRKIQYDGDKRCKIGMLKIKSKWADIILYGVMLDPYAKDDEITIRLGRVEPSVAQMLKRKLRGNGVASDFIQVSGENYKIKDVMLHIPLKYSNGKNIKALRYDEITRNFYEIPYTVNLIDHSVELVCEEKGIFIVANH</sequence>